<evidence type="ECO:0000256" key="8">
    <source>
        <dbReference type="ARBA" id="ARBA00038345"/>
    </source>
</evidence>
<evidence type="ECO:0000256" key="5">
    <source>
        <dbReference type="ARBA" id="ARBA00022741"/>
    </source>
</evidence>
<dbReference type="GO" id="GO:0046872">
    <property type="term" value="F:metal ion binding"/>
    <property type="evidence" value="ECO:0007669"/>
    <property type="project" value="InterPro"/>
</dbReference>
<dbReference type="PANTHER" id="PTHR43472">
    <property type="entry name" value="PHOSPHORIBOSYLAMINE--GLYCINE LIGASE"/>
    <property type="match status" value="1"/>
</dbReference>
<dbReference type="Pfam" id="PF01071">
    <property type="entry name" value="GARS_A"/>
    <property type="match status" value="1"/>
</dbReference>
<dbReference type="Pfam" id="PF02843">
    <property type="entry name" value="GARS_C"/>
    <property type="match status" value="1"/>
</dbReference>
<evidence type="ECO:0000313" key="13">
    <source>
        <dbReference type="EMBL" id="CAB3731222.1"/>
    </source>
</evidence>
<feature type="domain" description="ATP-grasp" evidence="12">
    <location>
        <begin position="102"/>
        <end position="301"/>
    </location>
</feature>
<dbReference type="RefSeq" id="WP_102635341.1">
    <property type="nucleotide sequence ID" value="NZ_CADIJZ010000027.1"/>
</dbReference>
<evidence type="ECO:0000256" key="3">
    <source>
        <dbReference type="ARBA" id="ARBA00013255"/>
    </source>
</evidence>
<dbReference type="SMART" id="SM01210">
    <property type="entry name" value="GARS_C"/>
    <property type="match status" value="1"/>
</dbReference>
<evidence type="ECO:0000256" key="1">
    <source>
        <dbReference type="ARBA" id="ARBA00001936"/>
    </source>
</evidence>
<proteinExistence type="inferred from homology"/>
<evidence type="ECO:0000256" key="4">
    <source>
        <dbReference type="ARBA" id="ARBA00022598"/>
    </source>
</evidence>
<dbReference type="EC" id="6.3.4.13" evidence="3"/>
<comment type="pathway">
    <text evidence="2">Purine metabolism; IMP biosynthesis via de novo pathway; N(1)-(5-phospho-D-ribosyl)glycinamide from 5-phospho-alpha-D-ribose 1-diphosphate: step 2/2.</text>
</comment>
<dbReference type="EMBL" id="PNXY01000026">
    <property type="protein sequence ID" value="PMS26015.1"/>
    <property type="molecule type" value="Genomic_DNA"/>
</dbReference>
<dbReference type="InterPro" id="IPR011761">
    <property type="entry name" value="ATP-grasp"/>
</dbReference>
<keyword evidence="4 13" id="KW-0436">Ligase</keyword>
<dbReference type="Proteomes" id="UP000494205">
    <property type="component" value="Unassembled WGS sequence"/>
</dbReference>
<gene>
    <name evidence="13" type="primary">purD_2</name>
    <name evidence="14" type="ORF">C0Z16_28180</name>
    <name evidence="13" type="ORF">LMG27174_05816</name>
</gene>
<sequence length="438" mass="48991">MKVLVIDSDGSSLDFCLRAKEAGHDVRLFVCTKKGGEARCVGEGWIHRIDNWRGSMPWADLIFLTGNDRYMSELEPFRKKGFPIFSPGVQGARLEIDRAFGQKLLKMAGVPCIPYTEFNEYDDAMKFVAKSGKRYVSKTLGDEEDKSLSYVSKSPEDMIFMLDRWKRLGKNIGRFMLQEFVPGVEIGVSGWFGPGGWSEYKNENFEHKKLMNGDKGVNTGEMGTVMKYVKDSKLFKDALEPVTDYLHSIDYVGDIDMNCMVDSKGTAWPLEFTCRPGWPAFRIMQACHKGDPVQWMVDLINGENTLKVNSDVAIGVVMAQPDFPYSNATGKEVTGIPVFGMDDVPRNSISPADMMMGKVASMKNGRITQVEMPVTCGDYVIVCTGTGATVSKAKEAAYKIVDKISFPNSPMYRTDIGDRLEKQLPLLQKHGYATEFVF</sequence>
<reference evidence="13 16" key="2">
    <citation type="submission" date="2020-04" db="EMBL/GenBank/DDBJ databases">
        <authorList>
            <person name="De Canck E."/>
        </authorList>
    </citation>
    <scope>NUCLEOTIDE SEQUENCE [LARGE SCALE GENOMIC DNA]</scope>
    <source>
        <strain evidence="13 16">LMG 27174</strain>
    </source>
</reference>
<evidence type="ECO:0000259" key="12">
    <source>
        <dbReference type="PROSITE" id="PS50975"/>
    </source>
</evidence>
<evidence type="ECO:0000256" key="11">
    <source>
        <dbReference type="PROSITE-ProRule" id="PRU00409"/>
    </source>
</evidence>
<dbReference type="PROSITE" id="PS50975">
    <property type="entry name" value="ATP_GRASP"/>
    <property type="match status" value="1"/>
</dbReference>
<dbReference type="Gene3D" id="3.90.600.10">
    <property type="entry name" value="Phosphoribosylglycinamide synthetase, C-terminal domain"/>
    <property type="match status" value="1"/>
</dbReference>
<dbReference type="SUPFAM" id="SSF56059">
    <property type="entry name" value="Glutathione synthetase ATP-binding domain-like"/>
    <property type="match status" value="1"/>
</dbReference>
<dbReference type="AlphaFoldDB" id="A0A2N7W9E0"/>
<dbReference type="SUPFAM" id="SSF51246">
    <property type="entry name" value="Rudiment single hybrid motif"/>
    <property type="match status" value="1"/>
</dbReference>
<keyword evidence="6" id="KW-0658">Purine biosynthesis</keyword>
<name>A0A2N7W9E0_9BURK</name>
<dbReference type="InterPro" id="IPR011054">
    <property type="entry name" value="Rudment_hybrid_motif"/>
</dbReference>
<keyword evidence="5 11" id="KW-0547">Nucleotide-binding</keyword>
<dbReference type="UniPathway" id="UPA00074">
    <property type="reaction ID" value="UER00125"/>
</dbReference>
<dbReference type="EMBL" id="CADIJZ010000027">
    <property type="protein sequence ID" value="CAB3731222.1"/>
    <property type="molecule type" value="Genomic_DNA"/>
</dbReference>
<evidence type="ECO:0000313" key="16">
    <source>
        <dbReference type="Proteomes" id="UP000494205"/>
    </source>
</evidence>
<evidence type="ECO:0000313" key="15">
    <source>
        <dbReference type="Proteomes" id="UP000235659"/>
    </source>
</evidence>
<dbReference type="InterPro" id="IPR037123">
    <property type="entry name" value="PRibGlycinamide_synth_C_sf"/>
</dbReference>
<dbReference type="PANTHER" id="PTHR43472:SF1">
    <property type="entry name" value="PHOSPHORIBOSYLAMINE--GLYCINE LIGASE, CHLOROPLASTIC"/>
    <property type="match status" value="1"/>
</dbReference>
<evidence type="ECO:0000256" key="7">
    <source>
        <dbReference type="ARBA" id="ARBA00022840"/>
    </source>
</evidence>
<accession>A0A2N7W9E0</accession>
<organism evidence="13 16">
    <name type="scientific">Paraburkholderia rhynchosiae</name>
    <dbReference type="NCBI Taxonomy" id="487049"/>
    <lineage>
        <taxon>Bacteria</taxon>
        <taxon>Pseudomonadati</taxon>
        <taxon>Pseudomonadota</taxon>
        <taxon>Betaproteobacteria</taxon>
        <taxon>Burkholderiales</taxon>
        <taxon>Burkholderiaceae</taxon>
        <taxon>Paraburkholderia</taxon>
    </lineage>
</organism>
<protein>
    <recommendedName>
        <fullName evidence="3">phosphoribosylamine--glycine ligase</fullName>
        <ecNumber evidence="3">6.3.4.13</ecNumber>
    </recommendedName>
    <alternativeName>
        <fullName evidence="9">Glycinamide ribonucleotide synthetase</fullName>
    </alternativeName>
    <alternativeName>
        <fullName evidence="10">Phosphoribosylglycinamide synthetase</fullName>
    </alternativeName>
</protein>
<evidence type="ECO:0000256" key="6">
    <source>
        <dbReference type="ARBA" id="ARBA00022755"/>
    </source>
</evidence>
<dbReference type="GO" id="GO:0005524">
    <property type="term" value="F:ATP binding"/>
    <property type="evidence" value="ECO:0007669"/>
    <property type="project" value="UniProtKB-UniRule"/>
</dbReference>
<dbReference type="InterPro" id="IPR020560">
    <property type="entry name" value="PRibGlycinamide_synth_C-dom"/>
</dbReference>
<dbReference type="InterPro" id="IPR020561">
    <property type="entry name" value="PRibGlycinamid_synth_ATP-grasp"/>
</dbReference>
<dbReference type="InterPro" id="IPR000115">
    <property type="entry name" value="PRibGlycinamide_synth"/>
</dbReference>
<evidence type="ECO:0000256" key="9">
    <source>
        <dbReference type="ARBA" id="ARBA00042242"/>
    </source>
</evidence>
<dbReference type="Proteomes" id="UP000235659">
    <property type="component" value="Unassembled WGS sequence"/>
</dbReference>
<reference evidence="14 15" key="1">
    <citation type="submission" date="2018-01" db="EMBL/GenBank/DDBJ databases">
        <title>Whole genome analyses suggest that Burkholderia sensu lato contains two further novel genera in the rhizoxinica-symbiotica group Mycetohabitans gen. nov., and Trinickia gen. nov.: implications for the evolution of diazotrophy and nodulation in the Burkholderiaceae.</title>
        <authorList>
            <person name="Estrada-de los Santos P."/>
            <person name="Palmer M."/>
            <person name="Chavez-Ramirez B."/>
            <person name="Beukes C."/>
            <person name="Steenkamp E.T."/>
            <person name="Hirsch A.M."/>
            <person name="Manyaka P."/>
            <person name="Maluk M."/>
            <person name="Lafos M."/>
            <person name="Crook M."/>
            <person name="Gross E."/>
            <person name="Simon M.F."/>
            <person name="Bueno dos Reis Junior F."/>
            <person name="Poole P.S."/>
            <person name="Venter S.N."/>
            <person name="James E.K."/>
        </authorList>
    </citation>
    <scope>NUCLEOTIDE SEQUENCE [LARGE SCALE GENOMIC DNA]</scope>
    <source>
        <strain evidence="14 15">WSM 3937</strain>
    </source>
</reference>
<keyword evidence="15" id="KW-1185">Reference proteome</keyword>
<comment type="similarity">
    <text evidence="8">Belongs to the GARS family.</text>
</comment>
<keyword evidence="7 11" id="KW-0067">ATP-binding</keyword>
<dbReference type="GO" id="GO:0004637">
    <property type="term" value="F:phosphoribosylamine-glycine ligase activity"/>
    <property type="evidence" value="ECO:0007669"/>
    <property type="project" value="UniProtKB-EC"/>
</dbReference>
<dbReference type="Gene3D" id="3.30.470.20">
    <property type="entry name" value="ATP-grasp fold, B domain"/>
    <property type="match status" value="1"/>
</dbReference>
<evidence type="ECO:0000256" key="10">
    <source>
        <dbReference type="ARBA" id="ARBA00042864"/>
    </source>
</evidence>
<dbReference type="GO" id="GO:0006189">
    <property type="term" value="P:'de novo' IMP biosynthetic process"/>
    <property type="evidence" value="ECO:0007669"/>
    <property type="project" value="UniProtKB-UniPathway"/>
</dbReference>
<dbReference type="GO" id="GO:0009113">
    <property type="term" value="P:purine nucleobase biosynthetic process"/>
    <property type="evidence" value="ECO:0007669"/>
    <property type="project" value="InterPro"/>
</dbReference>
<comment type="cofactor">
    <cofactor evidence="1">
        <name>Mn(2+)</name>
        <dbReference type="ChEBI" id="CHEBI:29035"/>
    </cofactor>
</comment>
<evidence type="ECO:0000256" key="2">
    <source>
        <dbReference type="ARBA" id="ARBA00005174"/>
    </source>
</evidence>
<evidence type="ECO:0000313" key="14">
    <source>
        <dbReference type="EMBL" id="PMS26015.1"/>
    </source>
</evidence>
<dbReference type="OrthoDB" id="7245627at2"/>